<keyword evidence="1" id="KW-0472">Membrane</keyword>
<proteinExistence type="predicted"/>
<keyword evidence="1" id="KW-1133">Transmembrane helix</keyword>
<dbReference type="OMA" id="SPGGCGY"/>
<reference evidence="2" key="1">
    <citation type="submission" date="2021-01" db="EMBL/GenBank/DDBJ databases">
        <authorList>
            <consortium name="Genoscope - CEA"/>
            <person name="William W."/>
        </authorList>
    </citation>
    <scope>NUCLEOTIDE SEQUENCE</scope>
</reference>
<feature type="transmembrane region" description="Helical" evidence="1">
    <location>
        <begin position="108"/>
        <end position="128"/>
    </location>
</feature>
<feature type="transmembrane region" description="Helical" evidence="1">
    <location>
        <begin position="190"/>
        <end position="214"/>
    </location>
</feature>
<dbReference type="AlphaFoldDB" id="A0A8S1WX70"/>
<evidence type="ECO:0000313" key="3">
    <source>
        <dbReference type="Proteomes" id="UP000683925"/>
    </source>
</evidence>
<keyword evidence="3" id="KW-1185">Reference proteome</keyword>
<dbReference type="EMBL" id="CAJJDP010000103">
    <property type="protein sequence ID" value="CAD8192779.1"/>
    <property type="molecule type" value="Genomic_DNA"/>
</dbReference>
<evidence type="ECO:0008006" key="4">
    <source>
        <dbReference type="Google" id="ProtNLM"/>
    </source>
</evidence>
<comment type="caution">
    <text evidence="2">The sequence shown here is derived from an EMBL/GenBank/DDBJ whole genome shotgun (WGS) entry which is preliminary data.</text>
</comment>
<organism evidence="2 3">
    <name type="scientific">Paramecium octaurelia</name>
    <dbReference type="NCBI Taxonomy" id="43137"/>
    <lineage>
        <taxon>Eukaryota</taxon>
        <taxon>Sar</taxon>
        <taxon>Alveolata</taxon>
        <taxon>Ciliophora</taxon>
        <taxon>Intramacronucleata</taxon>
        <taxon>Oligohymenophorea</taxon>
        <taxon>Peniculida</taxon>
        <taxon>Parameciidae</taxon>
        <taxon>Paramecium</taxon>
    </lineage>
</organism>
<evidence type="ECO:0000313" key="2">
    <source>
        <dbReference type="EMBL" id="CAD8192779.1"/>
    </source>
</evidence>
<feature type="transmembrane region" description="Helical" evidence="1">
    <location>
        <begin position="148"/>
        <end position="169"/>
    </location>
</feature>
<accession>A0A8S1WX70</accession>
<dbReference type="OrthoDB" id="309021at2759"/>
<feature type="transmembrane region" description="Helical" evidence="1">
    <location>
        <begin position="229"/>
        <end position="247"/>
    </location>
</feature>
<gene>
    <name evidence="2" type="ORF">POCTA_138.1.T1030030</name>
</gene>
<feature type="transmembrane region" description="Helical" evidence="1">
    <location>
        <begin position="45"/>
        <end position="64"/>
    </location>
</feature>
<sequence>MKKITTQTFDLFELIFSIVNHLYQCFCGKDEKEKPSQQALIDYDFVFGQIGKLLLFIIQIIYYLDYHKLDPVQTYLLIYGYYFFAIFIVLVEQRYIYKGYSYTYHRIVAYRIMNIVVNLITLWGLHITQSLLQNWENIKKKEFGTAEVILIGLVYFTVMEFLQLLFQLSTRAFSCMKKHDNTQEYDSKGGSGYLCFGQLIGMVVMGGSIILTYYEKKIPLSNLYQDLRIIVLEGSVALEFLFSWIFYCKSNKIKGIPRSKKVLCFGYGFCIGGMGIISGPAILVIVIIYGCLRTFLCCCLKLDFDLLICCWCVYQDKGHKYKASSVPIQTNDEQNATNERQILQQ</sequence>
<feature type="transmembrane region" description="Helical" evidence="1">
    <location>
        <begin position="267"/>
        <end position="290"/>
    </location>
</feature>
<dbReference type="Proteomes" id="UP000683925">
    <property type="component" value="Unassembled WGS sequence"/>
</dbReference>
<protein>
    <recommendedName>
        <fullName evidence="4">Transmembrane protein</fullName>
    </recommendedName>
</protein>
<keyword evidence="1" id="KW-0812">Transmembrane</keyword>
<feature type="transmembrane region" description="Helical" evidence="1">
    <location>
        <begin position="76"/>
        <end position="96"/>
    </location>
</feature>
<evidence type="ECO:0000256" key="1">
    <source>
        <dbReference type="SAM" id="Phobius"/>
    </source>
</evidence>
<name>A0A8S1WX70_PAROT</name>